<feature type="chain" id="PRO_5026076346" evidence="1">
    <location>
        <begin position="31"/>
        <end position="307"/>
    </location>
</feature>
<evidence type="ECO:0000313" key="4">
    <source>
        <dbReference type="Proteomes" id="UP000477722"/>
    </source>
</evidence>
<feature type="signal peptide" evidence="1">
    <location>
        <begin position="1"/>
        <end position="30"/>
    </location>
</feature>
<dbReference type="RefSeq" id="WP_165300432.1">
    <property type="nucleotide sequence ID" value="NZ_JAAKZZ010000231.1"/>
</dbReference>
<evidence type="ECO:0000259" key="2">
    <source>
        <dbReference type="PROSITE" id="PS51704"/>
    </source>
</evidence>
<evidence type="ECO:0000256" key="1">
    <source>
        <dbReference type="SAM" id="SignalP"/>
    </source>
</evidence>
<dbReference type="PANTHER" id="PTHR46211">
    <property type="entry name" value="GLYCEROPHOSPHORYL DIESTER PHOSPHODIESTERASE"/>
    <property type="match status" value="1"/>
</dbReference>
<feature type="domain" description="GP-PDE" evidence="2">
    <location>
        <begin position="43"/>
        <end position="296"/>
    </location>
</feature>
<sequence>MSIRPLTAAAGGALLGMTALFLTAAPAASAAPAAPALERPHAPLPVAHRGASAYAPENTLAAVDKADELGIDWVENDVQRTKDGELVVMHDTTLARTTNAEEVFPDRAPWNVSDFTAAEIRKLDAGSWFDPEYRGVRVPTLRQYVNRIEQHRQRLLLELKAPELYPGVEKETLRELRRLGWLDRSHVKRKLIIQSFNAASVEKVHDLVPAVKTGFLGNPAASELKKYAAFSDQINPRHAAVTEDYVKAIHAVKGAHGKPLEVFTWTIDDAPTAVRVAEAGVDGIISNKPDVIRDATRGFGSAPGLGG</sequence>
<accession>A0A6G4WZQ7</accession>
<dbReference type="GO" id="GO:0008081">
    <property type="term" value="F:phosphoric diester hydrolase activity"/>
    <property type="evidence" value="ECO:0007669"/>
    <property type="project" value="InterPro"/>
</dbReference>
<dbReference type="Pfam" id="PF03009">
    <property type="entry name" value="GDPD"/>
    <property type="match status" value="1"/>
</dbReference>
<dbReference type="InterPro" id="IPR017946">
    <property type="entry name" value="PLC-like_Pdiesterase_TIM-brl"/>
</dbReference>
<dbReference type="Gene3D" id="3.20.20.190">
    <property type="entry name" value="Phosphatidylinositol (PI) phosphodiesterase"/>
    <property type="match status" value="1"/>
</dbReference>
<dbReference type="AlphaFoldDB" id="A0A6G4WZQ7"/>
<proteinExistence type="predicted"/>
<dbReference type="EMBL" id="JAAKZZ010000231">
    <property type="protein sequence ID" value="NGO70779.1"/>
    <property type="molecule type" value="Genomic_DNA"/>
</dbReference>
<dbReference type="PANTHER" id="PTHR46211:SF1">
    <property type="entry name" value="GLYCEROPHOSPHODIESTER PHOSPHODIESTERASE, CYTOPLASMIC"/>
    <property type="match status" value="1"/>
</dbReference>
<keyword evidence="4" id="KW-1185">Reference proteome</keyword>
<comment type="caution">
    <text evidence="3">The sequence shown here is derived from an EMBL/GenBank/DDBJ whole genome shotgun (WGS) entry which is preliminary data.</text>
</comment>
<reference evidence="3 4" key="1">
    <citation type="submission" date="2020-02" db="EMBL/GenBank/DDBJ databases">
        <title>Whole-genome analyses of novel actinobacteria.</title>
        <authorList>
            <person name="Sahin N."/>
            <person name="Tatar D."/>
        </authorList>
    </citation>
    <scope>NUCLEOTIDE SEQUENCE [LARGE SCALE GENOMIC DNA]</scope>
    <source>
        <strain evidence="3 4">SB3404</strain>
    </source>
</reference>
<keyword evidence="1" id="KW-0732">Signal</keyword>
<dbReference type="InterPro" id="IPR030395">
    <property type="entry name" value="GP_PDE_dom"/>
</dbReference>
<name>A0A6G4WZQ7_9ACTN</name>
<gene>
    <name evidence="3" type="ORF">G5C65_20970</name>
</gene>
<dbReference type="Proteomes" id="UP000477722">
    <property type="component" value="Unassembled WGS sequence"/>
</dbReference>
<dbReference type="PROSITE" id="PS51704">
    <property type="entry name" value="GP_PDE"/>
    <property type="match status" value="1"/>
</dbReference>
<evidence type="ECO:0000313" key="3">
    <source>
        <dbReference type="EMBL" id="NGO70779.1"/>
    </source>
</evidence>
<protein>
    <submittedName>
        <fullName evidence="3">Glycerophosphodiester phosphodiesterase</fullName>
    </submittedName>
</protein>
<dbReference type="SUPFAM" id="SSF51695">
    <property type="entry name" value="PLC-like phosphodiesterases"/>
    <property type="match status" value="1"/>
</dbReference>
<dbReference type="GO" id="GO:0006629">
    <property type="term" value="P:lipid metabolic process"/>
    <property type="evidence" value="ECO:0007669"/>
    <property type="project" value="InterPro"/>
</dbReference>
<organism evidence="3 4">
    <name type="scientific">Streptomyces boncukensis</name>
    <dbReference type="NCBI Taxonomy" id="2711219"/>
    <lineage>
        <taxon>Bacteria</taxon>
        <taxon>Bacillati</taxon>
        <taxon>Actinomycetota</taxon>
        <taxon>Actinomycetes</taxon>
        <taxon>Kitasatosporales</taxon>
        <taxon>Streptomycetaceae</taxon>
        <taxon>Streptomyces</taxon>
    </lineage>
</organism>